<dbReference type="RefSeq" id="WP_048443761.1">
    <property type="nucleotide sequence ID" value="NZ_LABY01000052.1"/>
</dbReference>
<dbReference type="SUPFAM" id="SSF49503">
    <property type="entry name" value="Cupredoxins"/>
    <property type="match status" value="1"/>
</dbReference>
<dbReference type="InterPro" id="IPR011759">
    <property type="entry name" value="Cyt_c_oxidase_su2_TM_dom"/>
</dbReference>
<evidence type="ECO:0000256" key="9">
    <source>
        <dbReference type="ARBA" id="ARBA00022989"/>
    </source>
</evidence>
<gene>
    <name evidence="19" type="ORF">VQ02_08590</name>
</gene>
<evidence type="ECO:0000313" key="19">
    <source>
        <dbReference type="EMBL" id="KMO40076.1"/>
    </source>
</evidence>
<dbReference type="GO" id="GO:0016682">
    <property type="term" value="F:oxidoreductase activity, acting on diphenols and related substances as donors, oxygen as acceptor"/>
    <property type="evidence" value="ECO:0007669"/>
    <property type="project" value="InterPro"/>
</dbReference>
<dbReference type="OrthoDB" id="9783445at2"/>
<keyword evidence="4 14" id="KW-1003">Cell membrane</keyword>
<reference evidence="19 20" key="1">
    <citation type="submission" date="2015-03" db="EMBL/GenBank/DDBJ databases">
        <title>Genome sequencing of Methylobacterium variabile DSM 16961.</title>
        <authorList>
            <person name="Chaudhry V."/>
            <person name="Patil P.B."/>
        </authorList>
    </citation>
    <scope>NUCLEOTIDE SEQUENCE [LARGE SCALE GENOMIC DNA]</scope>
    <source>
        <strain evidence="19 20">DSM 16961</strain>
    </source>
</reference>
<dbReference type="Gene3D" id="1.10.287.90">
    <property type="match status" value="1"/>
</dbReference>
<keyword evidence="10 14" id="KW-0560">Oxidoreductase</keyword>
<dbReference type="PANTHER" id="PTHR22888:SF18">
    <property type="entry name" value="CYTOCHROME BO(3) UBIQUINOL OXIDASE SUBUNIT 2"/>
    <property type="match status" value="1"/>
</dbReference>
<keyword evidence="9 16" id="KW-1133">Transmembrane helix</keyword>
<organism evidence="19 20">
    <name type="scientific">Methylobacterium variabile</name>
    <dbReference type="NCBI Taxonomy" id="298794"/>
    <lineage>
        <taxon>Bacteria</taxon>
        <taxon>Pseudomonadati</taxon>
        <taxon>Pseudomonadota</taxon>
        <taxon>Alphaproteobacteria</taxon>
        <taxon>Hyphomicrobiales</taxon>
        <taxon>Methylobacteriaceae</taxon>
        <taxon>Methylobacterium</taxon>
    </lineage>
</organism>
<dbReference type="GO" id="GO:0009486">
    <property type="term" value="F:cytochrome bo3 ubiquinol oxidase activity"/>
    <property type="evidence" value="ECO:0007669"/>
    <property type="project" value="InterPro"/>
</dbReference>
<evidence type="ECO:0000256" key="7">
    <source>
        <dbReference type="ARBA" id="ARBA00022729"/>
    </source>
</evidence>
<dbReference type="PIRSF" id="PIRSF000292">
    <property type="entry name" value="Ubi_od_II"/>
    <property type="match status" value="1"/>
</dbReference>
<dbReference type="PROSITE" id="PS50857">
    <property type="entry name" value="COX2_CUA"/>
    <property type="match status" value="1"/>
</dbReference>
<evidence type="ECO:0000259" key="17">
    <source>
        <dbReference type="PROSITE" id="PS50857"/>
    </source>
</evidence>
<dbReference type="GO" id="GO:0004129">
    <property type="term" value="F:cytochrome-c oxidase activity"/>
    <property type="evidence" value="ECO:0007669"/>
    <property type="project" value="UniProtKB-UniRule"/>
</dbReference>
<dbReference type="InterPro" id="IPR006333">
    <property type="entry name" value="Cyt_o_ubiquinol_oxidase_su2"/>
</dbReference>
<evidence type="ECO:0000256" key="1">
    <source>
        <dbReference type="ARBA" id="ARBA00004651"/>
    </source>
</evidence>
<keyword evidence="11 14" id="KW-0472">Membrane</keyword>
<dbReference type="PATRIC" id="fig|298794.3.peg.6188"/>
<keyword evidence="12" id="KW-0564">Palmitate</keyword>
<comment type="caution">
    <text evidence="19">The sequence shown here is derived from an EMBL/GenBank/DDBJ whole genome shotgun (WGS) entry which is preliminary data.</text>
</comment>
<dbReference type="EMBL" id="LABY01000052">
    <property type="protein sequence ID" value="KMO40076.1"/>
    <property type="molecule type" value="Genomic_DNA"/>
</dbReference>
<dbReference type="AlphaFoldDB" id="A0A0J6VLQ8"/>
<dbReference type="InterPro" id="IPR045187">
    <property type="entry name" value="CcO_II"/>
</dbReference>
<dbReference type="PANTHER" id="PTHR22888">
    <property type="entry name" value="CYTOCHROME C OXIDASE, SUBUNIT II"/>
    <property type="match status" value="1"/>
</dbReference>
<accession>A0A0J6VLQ8</accession>
<keyword evidence="6 16" id="KW-0812">Transmembrane</keyword>
<dbReference type="InterPro" id="IPR034227">
    <property type="entry name" value="CuRO_UO_II"/>
</dbReference>
<dbReference type="CDD" id="cd04212">
    <property type="entry name" value="CuRO_UO_II"/>
    <property type="match status" value="1"/>
</dbReference>
<sequence length="373" mass="40403">MRHLRLLLLPLLLLAGGCNAVLLSPSGDVALQQRNLLIASTVLMLLIIVPVMALTVAFAWHYREGNKKAVYDPNFHHSTGLEVVIWSAPLLIIVALGALTWLGTHLLDPYRPVSRISASKPIVSSVGDPMVSGKPLVIQVVALDWKWLFLYPEQGIASLNEVAAPVDRPIEFRITSSSVMNSLFIPALAGQIYAMPGMQTRLNAVINHAGDYEGFSANYSGAGFSHMRFTFKGVDEGGFSAWVDKVRKDGGALSRTDYLKLERPSEKEPVRYYNAVDDGLYDAILNMCVDRTKMCMHDMAAIDARGGGGREGIHTVMRLTYDKAVRRGTGATQQATFVTALCTPADAYGLGTTSAARSPDGKSPATAATPRLN</sequence>
<dbReference type="Pfam" id="PF00116">
    <property type="entry name" value="COX2"/>
    <property type="match status" value="1"/>
</dbReference>
<comment type="similarity">
    <text evidence="2 14">Belongs to the cytochrome c oxidase subunit 2 family.</text>
</comment>
<comment type="subcellular location">
    <subcellularLocation>
        <location evidence="1">Cell membrane</location>
        <topology evidence="1">Multi-pass membrane protein</topology>
    </subcellularLocation>
</comment>
<dbReference type="InterPro" id="IPR036257">
    <property type="entry name" value="Cyt_c_oxidase_su2_TM_sf"/>
</dbReference>
<protein>
    <recommendedName>
        <fullName evidence="14">Ubiquinol oxidase subunit 2</fullName>
    </recommendedName>
</protein>
<evidence type="ECO:0000256" key="4">
    <source>
        <dbReference type="ARBA" id="ARBA00022475"/>
    </source>
</evidence>
<evidence type="ECO:0000256" key="15">
    <source>
        <dbReference type="SAM" id="MobiDB-lite"/>
    </source>
</evidence>
<dbReference type="SUPFAM" id="SSF81464">
    <property type="entry name" value="Cytochrome c oxidase subunit II-like, transmembrane region"/>
    <property type="match status" value="1"/>
</dbReference>
<keyword evidence="20" id="KW-1185">Reference proteome</keyword>
<evidence type="ECO:0000256" key="14">
    <source>
        <dbReference type="PIRNR" id="PIRNR000292"/>
    </source>
</evidence>
<dbReference type="GO" id="GO:0005507">
    <property type="term" value="F:copper ion binding"/>
    <property type="evidence" value="ECO:0007669"/>
    <property type="project" value="InterPro"/>
</dbReference>
<feature type="domain" description="Cytochrome oxidase subunit II copper A binding" evidence="17">
    <location>
        <begin position="133"/>
        <end position="245"/>
    </location>
</feature>
<evidence type="ECO:0000256" key="11">
    <source>
        <dbReference type="ARBA" id="ARBA00023136"/>
    </source>
</evidence>
<evidence type="ECO:0000256" key="3">
    <source>
        <dbReference type="ARBA" id="ARBA00022448"/>
    </source>
</evidence>
<evidence type="ECO:0000256" key="2">
    <source>
        <dbReference type="ARBA" id="ARBA00007866"/>
    </source>
</evidence>
<dbReference type="InterPro" id="IPR002429">
    <property type="entry name" value="CcO_II-like_C"/>
</dbReference>
<dbReference type="InterPro" id="IPR010514">
    <property type="entry name" value="COX_ARM"/>
</dbReference>
<dbReference type="Proteomes" id="UP000035955">
    <property type="component" value="Unassembled WGS sequence"/>
</dbReference>
<feature type="transmembrane region" description="Helical" evidence="16">
    <location>
        <begin position="36"/>
        <end position="62"/>
    </location>
</feature>
<evidence type="ECO:0000256" key="12">
    <source>
        <dbReference type="ARBA" id="ARBA00023139"/>
    </source>
</evidence>
<evidence type="ECO:0000256" key="8">
    <source>
        <dbReference type="ARBA" id="ARBA00022982"/>
    </source>
</evidence>
<evidence type="ECO:0000313" key="20">
    <source>
        <dbReference type="Proteomes" id="UP000035955"/>
    </source>
</evidence>
<keyword evidence="8 14" id="KW-0249">Electron transport</keyword>
<keyword evidence="3 14" id="KW-0813">Transport</keyword>
<proteinExistence type="inferred from homology"/>
<dbReference type="PROSITE" id="PS50999">
    <property type="entry name" value="COX2_TM"/>
    <property type="match status" value="1"/>
</dbReference>
<dbReference type="GO" id="GO:0042773">
    <property type="term" value="P:ATP synthesis coupled electron transport"/>
    <property type="evidence" value="ECO:0007669"/>
    <property type="project" value="TreeGrafter"/>
</dbReference>
<feature type="domain" description="Cytochrome oxidase subunit II transmembrane region profile" evidence="18">
    <location>
        <begin position="14"/>
        <end position="111"/>
    </location>
</feature>
<keyword evidence="5 14" id="KW-0679">Respiratory chain</keyword>
<feature type="region of interest" description="Disordered" evidence="15">
    <location>
        <begin position="352"/>
        <end position="373"/>
    </location>
</feature>
<dbReference type="GO" id="GO:0005886">
    <property type="term" value="C:plasma membrane"/>
    <property type="evidence" value="ECO:0007669"/>
    <property type="project" value="UniProtKB-SubCell"/>
</dbReference>
<dbReference type="NCBIfam" id="TIGR01433">
    <property type="entry name" value="CyoA"/>
    <property type="match status" value="1"/>
</dbReference>
<evidence type="ECO:0000256" key="16">
    <source>
        <dbReference type="SAM" id="Phobius"/>
    </source>
</evidence>
<keyword evidence="13" id="KW-0449">Lipoprotein</keyword>
<dbReference type="PROSITE" id="PS51257">
    <property type="entry name" value="PROKAR_LIPOPROTEIN"/>
    <property type="match status" value="1"/>
</dbReference>
<evidence type="ECO:0000256" key="10">
    <source>
        <dbReference type="ARBA" id="ARBA00023002"/>
    </source>
</evidence>
<evidence type="ECO:0000256" key="5">
    <source>
        <dbReference type="ARBA" id="ARBA00022660"/>
    </source>
</evidence>
<dbReference type="InterPro" id="IPR008972">
    <property type="entry name" value="Cupredoxin"/>
</dbReference>
<feature type="transmembrane region" description="Helical" evidence="16">
    <location>
        <begin position="83"/>
        <end position="102"/>
    </location>
</feature>
<dbReference type="Pfam" id="PF06481">
    <property type="entry name" value="COX_ARM"/>
    <property type="match status" value="1"/>
</dbReference>
<name>A0A0J6VLQ8_9HYPH</name>
<dbReference type="Gene3D" id="2.60.40.420">
    <property type="entry name" value="Cupredoxins - blue copper proteins"/>
    <property type="match status" value="1"/>
</dbReference>
<evidence type="ECO:0000256" key="13">
    <source>
        <dbReference type="ARBA" id="ARBA00023288"/>
    </source>
</evidence>
<keyword evidence="7" id="KW-0732">Signal</keyword>
<evidence type="ECO:0000259" key="18">
    <source>
        <dbReference type="PROSITE" id="PS50999"/>
    </source>
</evidence>
<evidence type="ECO:0000256" key="6">
    <source>
        <dbReference type="ARBA" id="ARBA00022692"/>
    </source>
</evidence>